<keyword evidence="4" id="KW-1185">Reference proteome</keyword>
<dbReference type="SUPFAM" id="SSF52490">
    <property type="entry name" value="Tubulin nucleotide-binding domain-like"/>
    <property type="match status" value="1"/>
</dbReference>
<keyword evidence="3" id="KW-0132">Cell division</keyword>
<organism evidence="3 4">
    <name type="scientific">Brevibacillus thermoruber</name>
    <dbReference type="NCBI Taxonomy" id="33942"/>
    <lineage>
        <taxon>Bacteria</taxon>
        <taxon>Bacillati</taxon>
        <taxon>Bacillota</taxon>
        <taxon>Bacilli</taxon>
        <taxon>Bacillales</taxon>
        <taxon>Paenibacillaceae</taxon>
        <taxon>Brevibacillus</taxon>
    </lineage>
</organism>
<dbReference type="GO" id="GO:0051301">
    <property type="term" value="P:cell division"/>
    <property type="evidence" value="ECO:0007669"/>
    <property type="project" value="UniProtKB-KW"/>
</dbReference>
<protein>
    <submittedName>
        <fullName evidence="3">Cell division protein FtsZ</fullName>
    </submittedName>
</protein>
<reference evidence="3" key="1">
    <citation type="submission" date="2022-12" db="EMBL/GenBank/DDBJ databases">
        <title>Draft genome sequence of the thermophilic strain Brevibacillus thermoruber HT42, isolated from Los Humeros, Puebla, Mexico, with biotechnological potential.</title>
        <authorList>
            <person name="Lara Sanchez J."/>
            <person name="Solis Palacios R."/>
            <person name="Bustos Baena A.S."/>
            <person name="Ruz Baez A.E."/>
            <person name="Espinosa Luna G."/>
            <person name="Oliart Ros R.M."/>
        </authorList>
    </citation>
    <scope>NUCLEOTIDE SEQUENCE</scope>
    <source>
        <strain evidence="3">HT42</strain>
    </source>
</reference>
<comment type="caution">
    <text evidence="3">The sequence shown here is derived from an EMBL/GenBank/DDBJ whole genome shotgun (WGS) entry which is preliminary data.</text>
</comment>
<gene>
    <name evidence="3" type="ORF">O3V59_21620</name>
</gene>
<feature type="domain" description="Tubulin-like protein TubZ-like C-terminal" evidence="2">
    <location>
        <begin position="244"/>
        <end position="383"/>
    </location>
</feature>
<dbReference type="Pfam" id="PF22453">
    <property type="entry name" value="TubZ-like_C"/>
    <property type="match status" value="1"/>
</dbReference>
<proteinExistence type="predicted"/>
<sequence length="487" mass="54340">MSLMNSKELEFMTNSGLIQDVSLRFGVIGAGQKGNKDADIFAGYRFADGTQCYPTLAINFAQADMIHLKNIPEKDRIHFDGMKGAARTPSLVVELFDPTLNPKANELRSQLAVAMEKKFANVEHLIISLGAGGGVGTGWGSLTLNLIKEGFFPVPITLLVSLPFDDPDEIANALLLLKEIQDFLKVQEELFESSDTKPLASVILTDNKKIYHDFELKKGSRTLQHSNLSWKDEGNNAVISTIHEANLIPANFGSDNVTYDPSDFIKLMQLSGKLLTIAKARLEPDFTIEKLEAKMKASIEKGYFACGHQYHTATMYGGFILRPSNADFFKDVITERSIKKVISDYNPITQMRGKFGDPIWNENYAVIYTFFAGMGMPNRFAELAKELQQIKEKQEQVQQESEVEVDVSAAIKNVKQSTFNPYQPKTNKFGGDGFGGGFQSVFSRSQSSVTKDDENQEGKKVEQPNRFGQRSGNRFDALRKIRLHENS</sequence>
<feature type="compositionally biased region" description="Basic and acidic residues" evidence="1">
    <location>
        <begin position="476"/>
        <end position="487"/>
    </location>
</feature>
<dbReference type="AlphaFoldDB" id="A0A9X3TUZ3"/>
<evidence type="ECO:0000259" key="2">
    <source>
        <dbReference type="Pfam" id="PF22453"/>
    </source>
</evidence>
<feature type="region of interest" description="Disordered" evidence="1">
    <location>
        <begin position="444"/>
        <end position="487"/>
    </location>
</feature>
<keyword evidence="3" id="KW-0131">Cell cycle</keyword>
<dbReference type="InterPro" id="IPR054719">
    <property type="entry name" value="TubZ-like_C"/>
</dbReference>
<dbReference type="EMBL" id="JAPYYP010000052">
    <property type="protein sequence ID" value="MDA5110940.1"/>
    <property type="molecule type" value="Genomic_DNA"/>
</dbReference>
<accession>A0A9X3TUZ3</accession>
<dbReference type="RefSeq" id="WP_271141017.1">
    <property type="nucleotide sequence ID" value="NZ_JAPYYP010000052.1"/>
</dbReference>
<dbReference type="InterPro" id="IPR036525">
    <property type="entry name" value="Tubulin/FtsZ_GTPase_sf"/>
</dbReference>
<dbReference type="Gene3D" id="3.40.50.1440">
    <property type="entry name" value="Tubulin/FtsZ, GTPase domain"/>
    <property type="match status" value="1"/>
</dbReference>
<evidence type="ECO:0000256" key="1">
    <source>
        <dbReference type="SAM" id="MobiDB-lite"/>
    </source>
</evidence>
<name>A0A9X3TUZ3_9BACL</name>
<evidence type="ECO:0000313" key="3">
    <source>
        <dbReference type="EMBL" id="MDA5110940.1"/>
    </source>
</evidence>
<dbReference type="Proteomes" id="UP001151071">
    <property type="component" value="Unassembled WGS sequence"/>
</dbReference>
<evidence type="ECO:0000313" key="4">
    <source>
        <dbReference type="Proteomes" id="UP001151071"/>
    </source>
</evidence>
<feature type="compositionally biased region" description="Basic and acidic residues" evidence="1">
    <location>
        <begin position="450"/>
        <end position="463"/>
    </location>
</feature>